<gene>
    <name evidence="2" type="ORF">GCM10010211_61160</name>
</gene>
<keyword evidence="1" id="KW-0812">Transmembrane</keyword>
<sequence>MPRESELSGKYAPPPEYAAQGPFPVAASVLGVVAGVAGTLAAEDARALRARSWNCRRCPASFLITPGQWGDAATPRT</sequence>
<dbReference type="EMBL" id="BMRP01000029">
    <property type="protein sequence ID" value="GGU86871.1"/>
    <property type="molecule type" value="Genomic_DNA"/>
</dbReference>
<name>A0ABQ2VJH6_9ACTN</name>
<protein>
    <submittedName>
        <fullName evidence="2">Uncharacterized protein</fullName>
    </submittedName>
</protein>
<evidence type="ECO:0000256" key="1">
    <source>
        <dbReference type="SAM" id="Phobius"/>
    </source>
</evidence>
<proteinExistence type="predicted"/>
<keyword evidence="1" id="KW-0472">Membrane</keyword>
<dbReference type="Proteomes" id="UP000654471">
    <property type="component" value="Unassembled WGS sequence"/>
</dbReference>
<accession>A0ABQ2VJH6</accession>
<comment type="caution">
    <text evidence="2">The sequence shown here is derived from an EMBL/GenBank/DDBJ whole genome shotgun (WGS) entry which is preliminary data.</text>
</comment>
<keyword evidence="1" id="KW-1133">Transmembrane helix</keyword>
<feature type="transmembrane region" description="Helical" evidence="1">
    <location>
        <begin position="23"/>
        <end position="42"/>
    </location>
</feature>
<keyword evidence="3" id="KW-1185">Reference proteome</keyword>
<evidence type="ECO:0000313" key="2">
    <source>
        <dbReference type="EMBL" id="GGU86871.1"/>
    </source>
</evidence>
<organism evidence="2 3">
    <name type="scientific">Streptomyces albospinus</name>
    <dbReference type="NCBI Taxonomy" id="285515"/>
    <lineage>
        <taxon>Bacteria</taxon>
        <taxon>Bacillati</taxon>
        <taxon>Actinomycetota</taxon>
        <taxon>Actinomycetes</taxon>
        <taxon>Kitasatosporales</taxon>
        <taxon>Streptomycetaceae</taxon>
        <taxon>Streptomyces</taxon>
    </lineage>
</organism>
<reference evidence="3" key="1">
    <citation type="journal article" date="2019" name="Int. J. Syst. Evol. Microbiol.">
        <title>The Global Catalogue of Microorganisms (GCM) 10K type strain sequencing project: providing services to taxonomists for standard genome sequencing and annotation.</title>
        <authorList>
            <consortium name="The Broad Institute Genomics Platform"/>
            <consortium name="The Broad Institute Genome Sequencing Center for Infectious Disease"/>
            <person name="Wu L."/>
            <person name="Ma J."/>
        </authorList>
    </citation>
    <scope>NUCLEOTIDE SEQUENCE [LARGE SCALE GENOMIC DNA]</scope>
    <source>
        <strain evidence="3">JCM 3399</strain>
    </source>
</reference>
<evidence type="ECO:0000313" key="3">
    <source>
        <dbReference type="Proteomes" id="UP000654471"/>
    </source>
</evidence>